<comment type="similarity">
    <text evidence="1">Belongs to the shugoshin family.</text>
</comment>
<feature type="compositionally biased region" description="Polar residues" evidence="4">
    <location>
        <begin position="157"/>
        <end position="166"/>
    </location>
</feature>
<gene>
    <name evidence="6" type="ORF">PSTT_00143</name>
</gene>
<name>A0A2S4W8G1_9BASI</name>
<feature type="compositionally biased region" description="Polar residues" evidence="4">
    <location>
        <begin position="589"/>
        <end position="620"/>
    </location>
</feature>
<keyword evidence="7" id="KW-1185">Reference proteome</keyword>
<evidence type="ECO:0000256" key="2">
    <source>
        <dbReference type="ARBA" id="ARBA00022829"/>
    </source>
</evidence>
<feature type="compositionally biased region" description="Polar residues" evidence="4">
    <location>
        <begin position="231"/>
        <end position="262"/>
    </location>
</feature>
<feature type="compositionally biased region" description="Polar residues" evidence="4">
    <location>
        <begin position="269"/>
        <end position="278"/>
    </location>
</feature>
<feature type="region of interest" description="Disordered" evidence="4">
    <location>
        <begin position="150"/>
        <end position="188"/>
    </location>
</feature>
<evidence type="ECO:0000313" key="6">
    <source>
        <dbReference type="EMBL" id="POW18062.1"/>
    </source>
</evidence>
<feature type="compositionally biased region" description="Polar residues" evidence="4">
    <location>
        <begin position="432"/>
        <end position="451"/>
    </location>
</feature>
<dbReference type="GO" id="GO:0045132">
    <property type="term" value="P:meiotic chromosome segregation"/>
    <property type="evidence" value="ECO:0007669"/>
    <property type="project" value="InterPro"/>
</dbReference>
<evidence type="ECO:0000256" key="3">
    <source>
        <dbReference type="SAM" id="Coils"/>
    </source>
</evidence>
<feature type="domain" description="Shugoshin C-terminal" evidence="5">
    <location>
        <begin position="551"/>
        <end position="574"/>
    </location>
</feature>
<feature type="region of interest" description="Disordered" evidence="4">
    <location>
        <begin position="220"/>
        <end position="278"/>
    </location>
</feature>
<feature type="compositionally biased region" description="Basic and acidic residues" evidence="4">
    <location>
        <begin position="478"/>
        <end position="487"/>
    </location>
</feature>
<reference evidence="6" key="1">
    <citation type="submission" date="2017-12" db="EMBL/GenBank/DDBJ databases">
        <title>Gene loss provides genomic basis for host adaptation in cereal stripe rust fungi.</title>
        <authorList>
            <person name="Xia C."/>
        </authorList>
    </citation>
    <scope>NUCLEOTIDE SEQUENCE [LARGE SCALE GENOMIC DNA]</scope>
    <source>
        <strain evidence="6">93-210</strain>
    </source>
</reference>
<feature type="compositionally biased region" description="Basic residues" evidence="4">
    <location>
        <begin position="399"/>
        <end position="409"/>
    </location>
</feature>
<feature type="compositionally biased region" description="Low complexity" evidence="4">
    <location>
        <begin position="621"/>
        <end position="644"/>
    </location>
</feature>
<dbReference type="VEuPathDB" id="FungiDB:PSHT_01443"/>
<dbReference type="Proteomes" id="UP000239156">
    <property type="component" value="Unassembled WGS sequence"/>
</dbReference>
<evidence type="ECO:0000313" key="7">
    <source>
        <dbReference type="Proteomes" id="UP000239156"/>
    </source>
</evidence>
<organism evidence="6 7">
    <name type="scientific">Puccinia striiformis</name>
    <dbReference type="NCBI Taxonomy" id="27350"/>
    <lineage>
        <taxon>Eukaryota</taxon>
        <taxon>Fungi</taxon>
        <taxon>Dikarya</taxon>
        <taxon>Basidiomycota</taxon>
        <taxon>Pucciniomycotina</taxon>
        <taxon>Pucciniomycetes</taxon>
        <taxon>Pucciniales</taxon>
        <taxon>Pucciniaceae</taxon>
        <taxon>Puccinia</taxon>
    </lineage>
</organism>
<protein>
    <recommendedName>
        <fullName evidence="5">Shugoshin C-terminal domain-containing protein</fullName>
    </recommendedName>
</protein>
<feature type="region of interest" description="Disordered" evidence="4">
    <location>
        <begin position="563"/>
        <end position="644"/>
    </location>
</feature>
<proteinExistence type="inferred from homology"/>
<comment type="caution">
    <text evidence="6">The sequence shown here is derived from an EMBL/GenBank/DDBJ whole genome shotgun (WGS) entry which is preliminary data.</text>
</comment>
<keyword evidence="3" id="KW-0175">Coiled coil</keyword>
<feature type="coiled-coil region" evidence="3">
    <location>
        <begin position="75"/>
        <end position="109"/>
    </location>
</feature>
<feature type="region of interest" description="Disordered" evidence="4">
    <location>
        <begin position="656"/>
        <end position="714"/>
    </location>
</feature>
<evidence type="ECO:0000256" key="4">
    <source>
        <dbReference type="SAM" id="MobiDB-lite"/>
    </source>
</evidence>
<feature type="compositionally biased region" description="Polar residues" evidence="4">
    <location>
        <begin position="685"/>
        <end position="697"/>
    </location>
</feature>
<feature type="compositionally biased region" description="Polar residues" evidence="4">
    <location>
        <begin position="340"/>
        <end position="349"/>
    </location>
</feature>
<feature type="compositionally biased region" description="Low complexity" evidence="4">
    <location>
        <begin position="297"/>
        <end position="307"/>
    </location>
</feature>
<dbReference type="EMBL" id="PKSL01000001">
    <property type="protein sequence ID" value="POW18062.1"/>
    <property type="molecule type" value="Genomic_DNA"/>
</dbReference>
<sequence>MGLDFSAKETEDQRYKFQSHPAHTIKINDYPPCEPGCQLPGVQVHPRLPLSNQSSWKPWRTQKHSKQNQDLIHKNRFLLKSTAELERVIKDLKDENLELRIQVQKANTHAQYWRQISESSSSSNQVSDQTQQIRIALIDIANRCKTLESSLPHPQRSLPNSSNHPTQVPPSNPPTSFAPGSDSLPPLLAPRSRAELLALRERRRSQFAVEPEESRLSFINECSGTEDRSESTLPIETWQSGSIDIQTQKTSSSSHATNQQASEFPPGPSNHTPKSLQHQFVVSRPNRRQELMAPVPKSSKSSTTTNSSRDEVGLECIEDQSDDGFEKQDSSETENESLPDDQTSASFSVHNRAMSQLEEESLSSNSSDSEPDPREDAESKQDHHRSEKQKTDIQLRARQTQRRSRKQRRTSLTPLHILENISPGDFTLPAQALSSPKNAAHTNDSNQSLRTNDSDETKGSGTELGNSGLAVAPPSSVKRRDSGLTKEETEENIEIQLSQDEGWEKRAVVKKKRVRAELDAVREEHPGPAHNNENGIVDQASTITNLSGAGSREARRVRKEVNYALPSLNKKMRRPDSDGASVAKRKSSIKPNPHQNLQATAPTTLKPKSTSSNKSSGATPSTVQSNTSCNTTTTLSLNSSPLSSVSSSADMISELIPNNTHSSSSSSVDHHLNKPFNNRLLKNPATLNINNRNQNSDQSKDILLNRGRRRTNNL</sequence>
<dbReference type="AlphaFoldDB" id="A0A2S4W8G1"/>
<dbReference type="Pfam" id="PF07557">
    <property type="entry name" value="Shugoshin_C"/>
    <property type="match status" value="1"/>
</dbReference>
<dbReference type="VEuPathDB" id="FungiDB:PSTT_00143"/>
<evidence type="ECO:0000259" key="5">
    <source>
        <dbReference type="Pfam" id="PF07557"/>
    </source>
</evidence>
<accession>A0A2S4W8G1</accession>
<feature type="compositionally biased region" description="Basic and acidic residues" evidence="4">
    <location>
        <begin position="371"/>
        <end position="395"/>
    </location>
</feature>
<feature type="region of interest" description="Disordered" evidence="4">
    <location>
        <begin position="291"/>
        <end position="493"/>
    </location>
</feature>
<dbReference type="GO" id="GO:0000775">
    <property type="term" value="C:chromosome, centromeric region"/>
    <property type="evidence" value="ECO:0007669"/>
    <property type="project" value="InterPro"/>
</dbReference>
<dbReference type="GO" id="GO:0005634">
    <property type="term" value="C:nucleus"/>
    <property type="evidence" value="ECO:0007669"/>
    <property type="project" value="InterPro"/>
</dbReference>
<evidence type="ECO:0000256" key="1">
    <source>
        <dbReference type="ARBA" id="ARBA00010845"/>
    </source>
</evidence>
<keyword evidence="2" id="KW-0159">Chromosome partition</keyword>
<dbReference type="InterPro" id="IPR011515">
    <property type="entry name" value="Shugoshin_C"/>
</dbReference>